<keyword evidence="7" id="KW-0256">Endoplasmic reticulum</keyword>
<evidence type="ECO:0000256" key="1">
    <source>
        <dbReference type="ARBA" id="ARBA00004477"/>
    </source>
</evidence>
<evidence type="ECO:0000313" key="12">
    <source>
        <dbReference type="Proteomes" id="UP001529245"/>
    </source>
</evidence>
<evidence type="ECO:0000256" key="6">
    <source>
        <dbReference type="ARBA" id="ARBA00022692"/>
    </source>
</evidence>
<evidence type="ECO:0000313" key="11">
    <source>
        <dbReference type="EMBL" id="MDI9260583.1"/>
    </source>
</evidence>
<evidence type="ECO:0000256" key="3">
    <source>
        <dbReference type="ARBA" id="ARBA00022502"/>
    </source>
</evidence>
<dbReference type="PANTHER" id="PTHR12468:SF2">
    <property type="entry name" value="GPI MANNOSYLTRANSFERASE 2"/>
    <property type="match status" value="1"/>
</dbReference>
<keyword evidence="8 10" id="KW-1133">Transmembrane helix</keyword>
<evidence type="ECO:0000256" key="2">
    <source>
        <dbReference type="ARBA" id="ARBA00004687"/>
    </source>
</evidence>
<feature type="transmembrane region" description="Helical" evidence="10">
    <location>
        <begin position="219"/>
        <end position="239"/>
    </location>
</feature>
<feature type="transmembrane region" description="Helical" evidence="10">
    <location>
        <begin position="184"/>
        <end position="207"/>
    </location>
</feature>
<dbReference type="Proteomes" id="UP001529245">
    <property type="component" value="Unassembled WGS sequence"/>
</dbReference>
<keyword evidence="12" id="KW-1185">Reference proteome</keyword>
<dbReference type="PANTHER" id="PTHR12468">
    <property type="entry name" value="GPI MANNOSYLTRANSFERASE 2"/>
    <property type="match status" value="1"/>
</dbReference>
<dbReference type="Pfam" id="PF04188">
    <property type="entry name" value="Mannosyl_trans2"/>
    <property type="match status" value="1"/>
</dbReference>
<keyword evidence="9 10" id="KW-0472">Membrane</keyword>
<evidence type="ECO:0000256" key="5">
    <source>
        <dbReference type="ARBA" id="ARBA00022679"/>
    </source>
</evidence>
<evidence type="ECO:0008006" key="13">
    <source>
        <dbReference type="Google" id="ProtNLM"/>
    </source>
</evidence>
<sequence>MNVQERLSRAPQIRPVLTGWAAHWVILLMGILGPIGDAPARLTITGTWLDNFLQWDSQWFVDIARYGYVFPAHVQRTFLATGNAVPFVPYDKAAAFLPGLPIVIHALGISGAWGLTNVLFVLDLFLAYAIAEEACQGAGLPAVLLLAVSPCAIFFSSLYTETYTLTAFLLILWGLERPDDRRRLAAACFGAFLAPSFHDLGFFAILFALRLVRLRRLGAVLAFVACFCITPTAYALYMWRRFGTPFAIFAAENSWHRHWTWPFVNVGDAIAQGAFTSVGALTVFVIALMCVQGGIAIWRDRFLLSPSHGRMIDSLESGLWMWGLAAIDLCANMPHNPLESTLRFASVVYPATGGIARRFVQQPTSFLFWVALASFAAVGALGAGLFSHGWFFQ</sequence>
<reference evidence="11 12" key="1">
    <citation type="submission" date="2023-04" db="EMBL/GenBank/DDBJ databases">
        <title>A. sendaiensis sub sp. chiapanensis a novel subspecie with specific adaptation in bacterial cell wall isolated from an active volcano.</title>
        <authorList>
            <person name="Alvarez Gutierrez P.E."/>
            <person name="Ortiz Cortes L.Y."/>
        </authorList>
    </citation>
    <scope>NUCLEOTIDE SEQUENCE [LARGE SCALE GENOMIC DNA]</scope>
    <source>
        <strain evidence="11 12">PA2</strain>
    </source>
</reference>
<comment type="caution">
    <text evidence="11">The sequence shown here is derived from an EMBL/GenBank/DDBJ whole genome shotgun (WGS) entry which is preliminary data.</text>
</comment>
<dbReference type="InterPro" id="IPR007315">
    <property type="entry name" value="PIG-V/Gpi18"/>
</dbReference>
<evidence type="ECO:0000256" key="8">
    <source>
        <dbReference type="ARBA" id="ARBA00022989"/>
    </source>
</evidence>
<evidence type="ECO:0000256" key="10">
    <source>
        <dbReference type="SAM" id="Phobius"/>
    </source>
</evidence>
<feature type="transmembrane region" description="Helical" evidence="10">
    <location>
        <begin position="102"/>
        <end position="131"/>
    </location>
</feature>
<feature type="transmembrane region" description="Helical" evidence="10">
    <location>
        <begin position="366"/>
        <end position="391"/>
    </location>
</feature>
<comment type="pathway">
    <text evidence="2">Glycolipid biosynthesis; glycosylphosphatidylinositol-anchor biosynthesis.</text>
</comment>
<keyword evidence="5" id="KW-0808">Transferase</keyword>
<feature type="transmembrane region" description="Helical" evidence="10">
    <location>
        <begin position="269"/>
        <end position="291"/>
    </location>
</feature>
<evidence type="ECO:0000256" key="7">
    <source>
        <dbReference type="ARBA" id="ARBA00022824"/>
    </source>
</evidence>
<keyword evidence="4" id="KW-0328">Glycosyltransferase</keyword>
<protein>
    <recommendedName>
        <fullName evidence="13">Integral membrane protein</fullName>
    </recommendedName>
</protein>
<dbReference type="RefSeq" id="WP_283204035.1">
    <property type="nucleotide sequence ID" value="NZ_JASGCB010000017.1"/>
</dbReference>
<gene>
    <name evidence="11" type="ORF">QID03_10330</name>
</gene>
<keyword evidence="6 10" id="KW-0812">Transmembrane</keyword>
<feature type="transmembrane region" description="Helical" evidence="10">
    <location>
        <begin position="16"/>
        <end position="35"/>
    </location>
</feature>
<evidence type="ECO:0000256" key="4">
    <source>
        <dbReference type="ARBA" id="ARBA00022676"/>
    </source>
</evidence>
<feature type="transmembrane region" description="Helical" evidence="10">
    <location>
        <begin position="143"/>
        <end position="172"/>
    </location>
</feature>
<keyword evidence="3" id="KW-0337">GPI-anchor biosynthesis</keyword>
<organism evidence="11 12">
    <name type="scientific">Alicyclobacillus sendaiensis PA2</name>
    <dbReference type="NCBI Taxonomy" id="3029425"/>
    <lineage>
        <taxon>Bacteria</taxon>
        <taxon>Bacillati</taxon>
        <taxon>Bacillota</taxon>
        <taxon>Bacilli</taxon>
        <taxon>Bacillales</taxon>
        <taxon>Alicyclobacillaceae</taxon>
        <taxon>Alicyclobacillus</taxon>
    </lineage>
</organism>
<comment type="subcellular location">
    <subcellularLocation>
        <location evidence="1">Endoplasmic reticulum membrane</location>
        <topology evidence="1">Multi-pass membrane protein</topology>
    </subcellularLocation>
</comment>
<accession>A0ABT6XZR9</accession>
<proteinExistence type="predicted"/>
<dbReference type="EMBL" id="JASGCB010000017">
    <property type="protein sequence ID" value="MDI9260583.1"/>
    <property type="molecule type" value="Genomic_DNA"/>
</dbReference>
<evidence type="ECO:0000256" key="9">
    <source>
        <dbReference type="ARBA" id="ARBA00023136"/>
    </source>
</evidence>
<name>A0ABT6XZR9_ALISE</name>